<dbReference type="VEuPathDB" id="FungiDB:PSTT_06393"/>
<comment type="caution">
    <text evidence="3">The sequence shown here is derived from an EMBL/GenBank/DDBJ whole genome shotgun (WGS) entry which is preliminary data.</text>
</comment>
<keyword evidence="4" id="KW-1185">Reference proteome</keyword>
<accession>A0A2S4USB2</accession>
<evidence type="ECO:0000313" key="3">
    <source>
        <dbReference type="EMBL" id="POW00167.1"/>
    </source>
</evidence>
<dbReference type="InterPro" id="IPR040976">
    <property type="entry name" value="Pkinase_fungal"/>
</dbReference>
<reference evidence="4" key="3">
    <citation type="journal article" date="2018" name="Mol. Plant Microbe Interact.">
        <title>Genome sequence resources for the wheat stripe rust pathogen (Puccinia striiformis f. sp. tritici) and the barley stripe rust pathogen (Puccinia striiformis f. sp. hordei).</title>
        <authorList>
            <person name="Xia C."/>
            <person name="Wang M."/>
            <person name="Yin C."/>
            <person name="Cornejo O.E."/>
            <person name="Hulbert S.H."/>
            <person name="Chen X."/>
        </authorList>
    </citation>
    <scope>NUCLEOTIDE SEQUENCE [LARGE SCALE GENOMIC DNA]</scope>
    <source>
        <strain evidence="4">93TX-2</strain>
    </source>
</reference>
<gene>
    <name evidence="3" type="ORF">PSHT_13216</name>
</gene>
<dbReference type="VEuPathDB" id="FungiDB:PSHT_13216"/>
<dbReference type="Pfam" id="PF17667">
    <property type="entry name" value="Pkinase_fungal"/>
    <property type="match status" value="2"/>
</dbReference>
<organism evidence="3 4">
    <name type="scientific">Puccinia striiformis</name>
    <dbReference type="NCBI Taxonomy" id="27350"/>
    <lineage>
        <taxon>Eukaryota</taxon>
        <taxon>Fungi</taxon>
        <taxon>Dikarya</taxon>
        <taxon>Basidiomycota</taxon>
        <taxon>Pucciniomycotina</taxon>
        <taxon>Pucciniomycetes</taxon>
        <taxon>Pucciniales</taxon>
        <taxon>Pucciniaceae</taxon>
        <taxon>Puccinia</taxon>
    </lineage>
</organism>
<feature type="domain" description="Fungal-type protein kinase" evidence="2">
    <location>
        <begin position="257"/>
        <end position="338"/>
    </location>
</feature>
<dbReference type="Proteomes" id="UP000238274">
    <property type="component" value="Unassembled WGS sequence"/>
</dbReference>
<evidence type="ECO:0000256" key="1">
    <source>
        <dbReference type="SAM" id="MobiDB-lite"/>
    </source>
</evidence>
<dbReference type="PANTHER" id="PTHR38248:SF2">
    <property type="entry name" value="FUNK1 11"/>
    <property type="match status" value="1"/>
</dbReference>
<reference evidence="4" key="2">
    <citation type="journal article" date="2018" name="BMC Genomics">
        <title>Genomic insights into host adaptation between the wheat stripe rust pathogen (Puccinia striiformis f. sp. tritici) and the barley stripe rust pathogen (Puccinia striiformis f. sp. hordei).</title>
        <authorList>
            <person name="Xia C."/>
            <person name="Wang M."/>
            <person name="Yin C."/>
            <person name="Cornejo O.E."/>
            <person name="Hulbert S.H."/>
            <person name="Chen X."/>
        </authorList>
    </citation>
    <scope>NUCLEOTIDE SEQUENCE [LARGE SCALE GENOMIC DNA]</scope>
    <source>
        <strain evidence="4">93TX-2</strain>
    </source>
</reference>
<reference evidence="3 4" key="1">
    <citation type="submission" date="2017-12" db="EMBL/GenBank/DDBJ databases">
        <title>Gene loss provides genomic basis for host adaptation in cereal stripe rust fungi.</title>
        <authorList>
            <person name="Xia C."/>
        </authorList>
    </citation>
    <scope>NUCLEOTIDE SEQUENCE [LARGE SCALE GENOMIC DNA]</scope>
    <source>
        <strain evidence="3 4">93TX-2</strain>
    </source>
</reference>
<name>A0A2S4USB2_9BASI</name>
<dbReference type="OrthoDB" id="5569250at2759"/>
<evidence type="ECO:0000259" key="2">
    <source>
        <dbReference type="Pfam" id="PF17667"/>
    </source>
</evidence>
<dbReference type="Gene3D" id="1.10.510.10">
    <property type="entry name" value="Transferase(Phosphotransferase) domain 1"/>
    <property type="match status" value="1"/>
</dbReference>
<feature type="compositionally biased region" description="Basic and acidic residues" evidence="1">
    <location>
        <begin position="403"/>
        <end position="424"/>
    </location>
</feature>
<feature type="domain" description="Fungal-type protein kinase" evidence="2">
    <location>
        <begin position="353"/>
        <end position="552"/>
    </location>
</feature>
<protein>
    <recommendedName>
        <fullName evidence="2">Fungal-type protein kinase domain-containing protein</fullName>
    </recommendedName>
</protein>
<sequence>MDNEPEDLQNSLRISSLHEISTPSKGSSGLRGAVSQALTHQPMLLSIAISHIYTLTEMDKTTLFLLAEVLASDGRYQLKDQFKQCYLILRAVPSNISALITVIFAHETKTNQEMYEIIAEELNDHRVRTGNTSSLTNCSSHLSHFLPALRRDFTESMYTNVSGLVERYINLHHIDPAFCPPPDKSFIHEKWNEKLDDASECSILEWTNSLFEYCTTWLDKQSPNAPNSRIWRSDPKAYLKGINWKRKLGGAIMHRHVAVKNHIRDILVPFVLRKDKSEARLAAFGLAKYVSEVFKAQPTRSYVVGLTLCGTWMQLWLFDRSGAVGSELFNVKANSENLEKQPSTQTQKQQKIQIRTKNDFHLDDKRIDIEFHVRRGIDSKRSEKIQITDAPDDLEEPINSFDAPDHPEEPKKSYDAPDHPEEPKNPFINRIHRRLILKDVGNSIWEVDSPVALLEALEGCIKGHEALLTAGYLHRDISINNLMFANETDDPDQKSFVIDLDMAIAYPIQNHEDLKARTGTKFFMSSNLLLKGHPHSFIDDIESFFWVLIWICIHDCNDKSTFINKSDWNQQDPFTLGLVKCYYLGHLHLLTDIFRSQFKNSEPLICCVKEFAEIVADDRARTKESETLYPQILNIFCKAQGKPIVLAQ</sequence>
<proteinExistence type="predicted"/>
<evidence type="ECO:0000313" key="4">
    <source>
        <dbReference type="Proteomes" id="UP000238274"/>
    </source>
</evidence>
<dbReference type="AlphaFoldDB" id="A0A2S4USB2"/>
<dbReference type="SUPFAM" id="SSF56112">
    <property type="entry name" value="Protein kinase-like (PK-like)"/>
    <property type="match status" value="1"/>
</dbReference>
<dbReference type="PANTHER" id="PTHR38248">
    <property type="entry name" value="FUNK1 6"/>
    <property type="match status" value="1"/>
</dbReference>
<feature type="region of interest" description="Disordered" evidence="1">
    <location>
        <begin position="382"/>
        <end position="427"/>
    </location>
</feature>
<dbReference type="EMBL" id="PKSM01000257">
    <property type="protein sequence ID" value="POW00167.1"/>
    <property type="molecule type" value="Genomic_DNA"/>
</dbReference>
<dbReference type="InterPro" id="IPR011009">
    <property type="entry name" value="Kinase-like_dom_sf"/>
</dbReference>